<keyword evidence="1 3" id="KW-0456">Lyase</keyword>
<organism evidence="3">
    <name type="scientific">mine drainage metagenome</name>
    <dbReference type="NCBI Taxonomy" id="410659"/>
    <lineage>
        <taxon>unclassified sequences</taxon>
        <taxon>metagenomes</taxon>
        <taxon>ecological metagenomes</taxon>
    </lineage>
</organism>
<dbReference type="PANTHER" id="PTHR30143:SF0">
    <property type="entry name" value="2-KETO-4-PENTENOATE HYDRATASE"/>
    <property type="match status" value="1"/>
</dbReference>
<proteinExistence type="predicted"/>
<comment type="caution">
    <text evidence="3">The sequence shown here is derived from an EMBL/GenBank/DDBJ whole genome shotgun (WGS) entry which is preliminary data.</text>
</comment>
<dbReference type="PANTHER" id="PTHR30143">
    <property type="entry name" value="ACID HYDRATASE"/>
    <property type="match status" value="1"/>
</dbReference>
<protein>
    <submittedName>
        <fullName evidence="3">4-oxalocrotonate decarboxylase</fullName>
        <ecNumber evidence="3">4.1.1.77</ecNumber>
    </submittedName>
</protein>
<dbReference type="InterPro" id="IPR050772">
    <property type="entry name" value="Hydratase-Decarb/MhpD_sf"/>
</dbReference>
<dbReference type="AlphaFoldDB" id="A0A1J5QVE6"/>
<dbReference type="EC" id="4.1.1.77" evidence="3"/>
<evidence type="ECO:0000259" key="2">
    <source>
        <dbReference type="Pfam" id="PF01557"/>
    </source>
</evidence>
<dbReference type="SUPFAM" id="SSF56529">
    <property type="entry name" value="FAH"/>
    <property type="match status" value="1"/>
</dbReference>
<dbReference type="GO" id="GO:0008684">
    <property type="term" value="F:2-oxopent-4-enoate hydratase activity"/>
    <property type="evidence" value="ECO:0007669"/>
    <property type="project" value="TreeGrafter"/>
</dbReference>
<dbReference type="GO" id="GO:0047437">
    <property type="term" value="F:4-oxalocrotonate decarboxylase activity"/>
    <property type="evidence" value="ECO:0007669"/>
    <property type="project" value="UniProtKB-EC"/>
</dbReference>
<feature type="domain" description="Fumarylacetoacetase-like C-terminal" evidence="2">
    <location>
        <begin position="86"/>
        <end position="254"/>
    </location>
</feature>
<evidence type="ECO:0000256" key="1">
    <source>
        <dbReference type="ARBA" id="ARBA00023239"/>
    </source>
</evidence>
<reference evidence="3" key="1">
    <citation type="submission" date="2016-10" db="EMBL/GenBank/DDBJ databases">
        <title>Sequence of Gallionella enrichment culture.</title>
        <authorList>
            <person name="Poehlein A."/>
            <person name="Muehling M."/>
            <person name="Daniel R."/>
        </authorList>
    </citation>
    <scope>NUCLEOTIDE SEQUENCE</scope>
</reference>
<accession>A0A1J5QVE6</accession>
<dbReference type="GO" id="GO:0005737">
    <property type="term" value="C:cytoplasm"/>
    <property type="evidence" value="ECO:0007669"/>
    <property type="project" value="TreeGrafter"/>
</dbReference>
<dbReference type="InterPro" id="IPR011234">
    <property type="entry name" value="Fumarylacetoacetase-like_C"/>
</dbReference>
<dbReference type="Gene3D" id="3.90.850.10">
    <property type="entry name" value="Fumarylacetoacetase-like, C-terminal domain"/>
    <property type="match status" value="1"/>
</dbReference>
<dbReference type="InterPro" id="IPR036663">
    <property type="entry name" value="Fumarylacetoacetase_C_sf"/>
</dbReference>
<sequence>MSKSLNDYAAFLDQAAAEGREVPQISNDRAFTVEEGYAIQALSLARRYGRGERRVGVKMGLTSRVKMTQVGVNEVIWGRLTDAMRVEEGGSISLARYAHPRVEPELAFLMKAPLAGEVSAVEALAAVEAVAPAMEIIDSRYQDFKFTLPDVVADNSSSSGFVLGGWHSPTLDFSNLGLVMEADGRAVQMGSTAAILGQPVRSLVAAARMVARWGESLKPGDIVLAGGITAAHPLAVGMHIRTQFQTLGSVSFSVKE</sequence>
<evidence type="ECO:0000313" key="3">
    <source>
        <dbReference type="EMBL" id="OIQ87638.1"/>
    </source>
</evidence>
<dbReference type="Pfam" id="PF01557">
    <property type="entry name" value="FAA_hydrolase"/>
    <property type="match status" value="1"/>
</dbReference>
<gene>
    <name evidence="3" type="primary">amnE</name>
    <name evidence="3" type="ORF">GALL_304850</name>
</gene>
<name>A0A1J5QVE6_9ZZZZ</name>
<dbReference type="EMBL" id="MLJW01000412">
    <property type="protein sequence ID" value="OIQ87638.1"/>
    <property type="molecule type" value="Genomic_DNA"/>
</dbReference>